<accession>A0ABZ0ZXA2</accession>
<keyword evidence="2" id="KW-1185">Reference proteome</keyword>
<protein>
    <recommendedName>
        <fullName evidence="3">DUF3846 domain-containing protein</fullName>
    </recommendedName>
</protein>
<proteinExistence type="predicted"/>
<evidence type="ECO:0000313" key="2">
    <source>
        <dbReference type="Proteomes" id="UP001325719"/>
    </source>
</evidence>
<dbReference type="EMBL" id="OR941552">
    <property type="protein sequence ID" value="WQY99838.1"/>
    <property type="molecule type" value="Genomic_DNA"/>
</dbReference>
<reference evidence="1 2" key="1">
    <citation type="submission" date="2023-12" db="EMBL/GenBank/DDBJ databases">
        <authorList>
            <person name="Wang F."/>
            <person name="Yu X."/>
            <person name="Gao C."/>
        </authorList>
    </citation>
    <scope>NUCLEOTIDE SEQUENCE [LARGE SCALE GENOMIC DNA]</scope>
</reference>
<name>A0ABZ0ZXA2_9CAUD</name>
<evidence type="ECO:0000313" key="1">
    <source>
        <dbReference type="EMBL" id="WQY99838.1"/>
    </source>
</evidence>
<organism evidence="1 2">
    <name type="scientific">Microbacterium phage MO526</name>
    <dbReference type="NCBI Taxonomy" id="3108092"/>
    <lineage>
        <taxon>Viruses</taxon>
        <taxon>Duplodnaviria</taxon>
        <taxon>Heunggongvirae</taxon>
        <taxon>Uroviricota</taxon>
        <taxon>Caudoviricetes</taxon>
        <taxon>Kutznervirinae</taxon>
        <taxon>Kozievirus</taxon>
        <taxon>Kozievirus MO526</taxon>
    </lineage>
</organism>
<dbReference type="Proteomes" id="UP001325719">
    <property type="component" value="Segment"/>
</dbReference>
<sequence>MNISVCDSATVDIDITILSDDEYTNRAGVTRILNAWVKAVPAGTRGWMLLDSLYVINERDGDEAASVTLAETDDDLYSLTGLAHVLDNGTARGVLAWGDGLGEPNAATQAAVIAGIDRRVAVGGMPKDVPSLRALVIAALGEAGVR</sequence>
<evidence type="ECO:0008006" key="3">
    <source>
        <dbReference type="Google" id="ProtNLM"/>
    </source>
</evidence>